<accession>E0VUN8</accession>
<dbReference type="Proteomes" id="UP000009046">
    <property type="component" value="Unassembled WGS sequence"/>
</dbReference>
<reference evidence="2" key="1">
    <citation type="submission" date="2007-04" db="EMBL/GenBank/DDBJ databases">
        <title>Annotation of Pediculus humanus corporis strain USDA.</title>
        <authorList>
            <person name="Kirkness E."/>
            <person name="Hannick L."/>
            <person name="Hass B."/>
            <person name="Bruggner R."/>
            <person name="Lawson D."/>
            <person name="Bidwell S."/>
            <person name="Joardar V."/>
            <person name="Caler E."/>
            <person name="Walenz B."/>
            <person name="Inman J."/>
            <person name="Schobel S."/>
            <person name="Galinsky K."/>
            <person name="Amedeo P."/>
            <person name="Strausberg R."/>
        </authorList>
    </citation>
    <scope>NUCLEOTIDE SEQUENCE</scope>
    <source>
        <strain evidence="2">USDA</strain>
    </source>
</reference>
<evidence type="ECO:0000313" key="3">
    <source>
        <dbReference type="EnsemblMetazoa" id="PHUM452750-PA"/>
    </source>
</evidence>
<feature type="region of interest" description="Disordered" evidence="1">
    <location>
        <begin position="34"/>
        <end position="69"/>
    </location>
</feature>
<keyword evidence="4" id="KW-1185">Reference proteome</keyword>
<dbReference type="EMBL" id="DS235787">
    <property type="protein sequence ID" value="EEB17094.1"/>
    <property type="molecule type" value="Genomic_DNA"/>
</dbReference>
<dbReference type="CTD" id="8230485"/>
<dbReference type="EMBL" id="AAZO01005514">
    <property type="status" value="NOT_ANNOTATED_CDS"/>
    <property type="molecule type" value="Genomic_DNA"/>
</dbReference>
<proteinExistence type="predicted"/>
<sequence length="149" mass="16738">MKTLVTTNNAQSVNNDGLTKQQLDLIHQIMQQTQQGQTTPLQKQQKTGNNNVASATVNNNNSTNTTSKVVTTAPGKTKAWALQLRTYAYAHTPTELDKENKEGRKENTGEREIRERKGERILSIKVFRVKIFLPTEVSQVIKTNISDSR</sequence>
<gene>
    <name evidence="3" type="primary">8230485</name>
    <name evidence="2" type="ORF">Phum_PHUM452750</name>
</gene>
<evidence type="ECO:0000313" key="2">
    <source>
        <dbReference type="EMBL" id="EEB17094.1"/>
    </source>
</evidence>
<reference evidence="3" key="3">
    <citation type="submission" date="2020-05" db="UniProtKB">
        <authorList>
            <consortium name="EnsemblMetazoa"/>
        </authorList>
    </citation>
    <scope>IDENTIFICATION</scope>
    <source>
        <strain evidence="3">USDA</strain>
    </source>
</reference>
<dbReference type="GeneID" id="8230485"/>
<dbReference type="RefSeq" id="XP_002429832.1">
    <property type="nucleotide sequence ID" value="XM_002429787.1"/>
</dbReference>
<dbReference type="InParanoid" id="E0VUN8"/>
<evidence type="ECO:0000313" key="4">
    <source>
        <dbReference type="Proteomes" id="UP000009046"/>
    </source>
</evidence>
<reference evidence="2" key="2">
    <citation type="submission" date="2007-04" db="EMBL/GenBank/DDBJ databases">
        <title>The genome of the human body louse.</title>
        <authorList>
            <consortium name="The Human Body Louse Genome Consortium"/>
            <person name="Kirkness E."/>
            <person name="Walenz B."/>
            <person name="Hass B."/>
            <person name="Bruggner R."/>
            <person name="Strausberg R."/>
        </authorList>
    </citation>
    <scope>NUCLEOTIDE SEQUENCE</scope>
    <source>
        <strain evidence="2">USDA</strain>
    </source>
</reference>
<organism>
    <name type="scientific">Pediculus humanus subsp. corporis</name>
    <name type="common">Body louse</name>
    <dbReference type="NCBI Taxonomy" id="121224"/>
    <lineage>
        <taxon>Eukaryota</taxon>
        <taxon>Metazoa</taxon>
        <taxon>Ecdysozoa</taxon>
        <taxon>Arthropoda</taxon>
        <taxon>Hexapoda</taxon>
        <taxon>Insecta</taxon>
        <taxon>Pterygota</taxon>
        <taxon>Neoptera</taxon>
        <taxon>Paraneoptera</taxon>
        <taxon>Psocodea</taxon>
        <taxon>Troctomorpha</taxon>
        <taxon>Phthiraptera</taxon>
        <taxon>Anoplura</taxon>
        <taxon>Pediculidae</taxon>
        <taxon>Pediculus</taxon>
    </lineage>
</organism>
<feature type="region of interest" description="Disordered" evidence="1">
    <location>
        <begin position="91"/>
        <end position="112"/>
    </location>
</feature>
<evidence type="ECO:0000256" key="1">
    <source>
        <dbReference type="SAM" id="MobiDB-lite"/>
    </source>
</evidence>
<dbReference type="AlphaFoldDB" id="E0VUN8"/>
<protein>
    <submittedName>
        <fullName evidence="2 3">Uncharacterized protein</fullName>
    </submittedName>
</protein>
<dbReference type="HOGENOM" id="CLU_1751914_0_0_1"/>
<name>E0VUN8_PEDHC</name>
<dbReference type="EnsemblMetazoa" id="PHUM452750-RA">
    <property type="protein sequence ID" value="PHUM452750-PA"/>
    <property type="gene ID" value="PHUM452750"/>
</dbReference>
<dbReference type="KEGG" id="phu:Phum_PHUM452750"/>
<feature type="compositionally biased region" description="Basic and acidic residues" evidence="1">
    <location>
        <begin position="94"/>
        <end position="112"/>
    </location>
</feature>
<dbReference type="VEuPathDB" id="VectorBase:PHUM452750"/>